<dbReference type="PANTHER" id="PTHR34477:SF5">
    <property type="entry name" value="BSL5627 PROTEIN"/>
    <property type="match status" value="1"/>
</dbReference>
<dbReference type="InterPro" id="IPR000305">
    <property type="entry name" value="GIY-YIG_endonuc"/>
</dbReference>
<dbReference type="CDD" id="cd10448">
    <property type="entry name" value="GIY-YIG_unchar_3"/>
    <property type="match status" value="1"/>
</dbReference>
<dbReference type="Pfam" id="PF01541">
    <property type="entry name" value="GIY-YIG"/>
    <property type="match status" value="1"/>
</dbReference>
<dbReference type="PROSITE" id="PS50164">
    <property type="entry name" value="GIY_YIG"/>
    <property type="match status" value="1"/>
</dbReference>
<protein>
    <submittedName>
        <fullName evidence="3">Endonuclease</fullName>
    </submittedName>
</protein>
<evidence type="ECO:0000256" key="1">
    <source>
        <dbReference type="ARBA" id="ARBA00007435"/>
    </source>
</evidence>
<dbReference type="SUPFAM" id="SSF82771">
    <property type="entry name" value="GIY-YIG endonuclease"/>
    <property type="match status" value="1"/>
</dbReference>
<dbReference type="Proteomes" id="UP000244248">
    <property type="component" value="Unassembled WGS sequence"/>
</dbReference>
<feature type="domain" description="GIY-YIG" evidence="2">
    <location>
        <begin position="1"/>
        <end position="69"/>
    </location>
</feature>
<keyword evidence="3" id="KW-0255">Endonuclease</keyword>
<dbReference type="OrthoDB" id="9807770at2"/>
<proteinExistence type="inferred from homology"/>
<name>A0A2T5MGX5_9GAMM</name>
<reference evidence="3 4" key="1">
    <citation type="submission" date="2018-04" db="EMBL/GenBank/DDBJ databases">
        <title>Novel species isolated from glacier.</title>
        <authorList>
            <person name="Liu Q."/>
            <person name="Xin Y.-H."/>
        </authorList>
    </citation>
    <scope>NUCLEOTIDE SEQUENCE [LARGE SCALE GENOMIC DNA]</scope>
    <source>
        <strain evidence="3 4">GT1R17</strain>
    </source>
</reference>
<comment type="similarity">
    <text evidence="1">Belongs to the UPF0213 family.</text>
</comment>
<evidence type="ECO:0000313" key="3">
    <source>
        <dbReference type="EMBL" id="PTU31832.1"/>
    </source>
</evidence>
<dbReference type="GO" id="GO:0004519">
    <property type="term" value="F:endonuclease activity"/>
    <property type="evidence" value="ECO:0007669"/>
    <property type="project" value="UniProtKB-KW"/>
</dbReference>
<dbReference type="AlphaFoldDB" id="A0A2T5MGX5"/>
<dbReference type="EMBL" id="QANS01000003">
    <property type="protein sequence ID" value="PTU31832.1"/>
    <property type="molecule type" value="Genomic_DNA"/>
</dbReference>
<keyword evidence="4" id="KW-1185">Reference proteome</keyword>
<evidence type="ECO:0000313" key="4">
    <source>
        <dbReference type="Proteomes" id="UP000244248"/>
    </source>
</evidence>
<keyword evidence="3" id="KW-0378">Hydrolase</keyword>
<dbReference type="PANTHER" id="PTHR34477">
    <property type="entry name" value="UPF0213 PROTEIN YHBQ"/>
    <property type="match status" value="1"/>
</dbReference>
<evidence type="ECO:0000259" key="2">
    <source>
        <dbReference type="PROSITE" id="PS50164"/>
    </source>
</evidence>
<organism evidence="3 4">
    <name type="scientific">Stenotrophobium rhamnosiphilum</name>
    <dbReference type="NCBI Taxonomy" id="2029166"/>
    <lineage>
        <taxon>Bacteria</taxon>
        <taxon>Pseudomonadati</taxon>
        <taxon>Pseudomonadota</taxon>
        <taxon>Gammaproteobacteria</taxon>
        <taxon>Nevskiales</taxon>
        <taxon>Nevskiaceae</taxon>
        <taxon>Stenotrophobium</taxon>
    </lineage>
</organism>
<dbReference type="Gene3D" id="3.40.1440.10">
    <property type="entry name" value="GIY-YIG endonuclease"/>
    <property type="match status" value="1"/>
</dbReference>
<dbReference type="InterPro" id="IPR035901">
    <property type="entry name" value="GIY-YIG_endonuc_sf"/>
</dbReference>
<accession>A0A2T5MGX5</accession>
<gene>
    <name evidence="3" type="ORF">CJD38_10525</name>
</gene>
<dbReference type="InterPro" id="IPR050190">
    <property type="entry name" value="UPF0213_domain"/>
</dbReference>
<sequence>MSSFTRTLYVGVTNDLPRRVLEHKSKLVAGFSAKYNITDLVYAEEYWDVREAIDREKQIKSWRREKKIALIESVNTGWTDLAL</sequence>
<comment type="caution">
    <text evidence="3">The sequence shown here is derived from an EMBL/GenBank/DDBJ whole genome shotgun (WGS) entry which is preliminary data.</text>
</comment>
<keyword evidence="3" id="KW-0540">Nuclease</keyword>